<evidence type="ECO:0000256" key="6">
    <source>
        <dbReference type="SAM" id="MobiDB-lite"/>
    </source>
</evidence>
<dbReference type="GO" id="GO:0003735">
    <property type="term" value="F:structural constituent of ribosome"/>
    <property type="evidence" value="ECO:0007669"/>
    <property type="project" value="InterPro"/>
</dbReference>
<dbReference type="Pfam" id="PF00573">
    <property type="entry name" value="Ribosomal_L4"/>
    <property type="match status" value="1"/>
</dbReference>
<dbReference type="Gene3D" id="3.40.1370.10">
    <property type="match status" value="1"/>
</dbReference>
<comment type="function">
    <text evidence="5">One of the primary rRNA binding proteins, this protein initially binds near the 5'-end of the 23S rRNA. It is important during the early stages of 50S assembly. It makes multiple contacts with different domains of the 23S rRNA in the assembled 50S subunit and ribosome.</text>
</comment>
<feature type="compositionally biased region" description="Low complexity" evidence="6">
    <location>
        <begin position="17"/>
        <end position="38"/>
    </location>
</feature>
<feature type="compositionally biased region" description="Polar residues" evidence="6">
    <location>
        <begin position="39"/>
        <end position="50"/>
    </location>
</feature>
<feature type="region of interest" description="Disordered" evidence="6">
    <location>
        <begin position="17"/>
        <end position="50"/>
    </location>
</feature>
<keyword evidence="3 5" id="KW-0687">Ribonucleoprotein</keyword>
<evidence type="ECO:0000256" key="3">
    <source>
        <dbReference type="ARBA" id="ARBA00023274"/>
    </source>
</evidence>
<comment type="similarity">
    <text evidence="1 5">Belongs to the universal ribosomal protein uL4 family.</text>
</comment>
<proteinExistence type="inferred from homology"/>
<accession>A0A0G0TW09</accession>
<name>A0A0G0TW09_9BACT</name>
<reference evidence="7 8" key="1">
    <citation type="journal article" date="2015" name="Nature">
        <title>rRNA introns, odd ribosomes, and small enigmatic genomes across a large radiation of phyla.</title>
        <authorList>
            <person name="Brown C.T."/>
            <person name="Hug L.A."/>
            <person name="Thomas B.C."/>
            <person name="Sharon I."/>
            <person name="Castelle C.J."/>
            <person name="Singh A."/>
            <person name="Wilkins M.J."/>
            <person name="Williams K.H."/>
            <person name="Banfield J.F."/>
        </authorList>
    </citation>
    <scope>NUCLEOTIDE SEQUENCE [LARGE SCALE GENOMIC DNA]</scope>
</reference>
<comment type="caution">
    <text evidence="7">The sequence shown here is derived from an EMBL/GenBank/DDBJ whole genome shotgun (WGS) entry which is preliminary data.</text>
</comment>
<sequence>MPVKKIAVKKTVRGPAASVSRRASSLSGSTGSLRLRAGTPSSASPLTSRPRSLSVPVYSLAGRAVGTLALPKEIFGQKVNKKLLAQAVRVYTTNQKVLLGSTKTRGEVEGSTAKIYRQKGTGRARHGAIRAPIFVGGGIVFGPKPRKVQLELPQKMKKAALIGALSSKLLDKNIIGLDIEKISGKTKEMANLVKELKLRTALIVTDKKVESIVRAARNIPGLTVIPASQLNAYEILRHRSVILSKAAIEALGKKEAVSAL</sequence>
<dbReference type="GO" id="GO:0006412">
    <property type="term" value="P:translation"/>
    <property type="evidence" value="ECO:0007669"/>
    <property type="project" value="UniProtKB-UniRule"/>
</dbReference>
<dbReference type="InterPro" id="IPR002136">
    <property type="entry name" value="Ribosomal_uL4"/>
</dbReference>
<evidence type="ECO:0000256" key="4">
    <source>
        <dbReference type="ARBA" id="ARBA00035244"/>
    </source>
</evidence>
<organism evidence="7 8">
    <name type="scientific">Candidatus Daviesbacteria bacterium GW2011_GWC2_40_12</name>
    <dbReference type="NCBI Taxonomy" id="1618431"/>
    <lineage>
        <taxon>Bacteria</taxon>
        <taxon>Candidatus Daviesiibacteriota</taxon>
    </lineage>
</organism>
<dbReference type="EMBL" id="LBYB01000004">
    <property type="protein sequence ID" value="KKR42122.1"/>
    <property type="molecule type" value="Genomic_DNA"/>
</dbReference>
<dbReference type="PANTHER" id="PTHR10746:SF6">
    <property type="entry name" value="LARGE RIBOSOMAL SUBUNIT PROTEIN UL4M"/>
    <property type="match status" value="1"/>
</dbReference>
<dbReference type="Proteomes" id="UP000034881">
    <property type="component" value="Unassembled WGS sequence"/>
</dbReference>
<dbReference type="InterPro" id="IPR013005">
    <property type="entry name" value="Ribosomal_uL4-like"/>
</dbReference>
<evidence type="ECO:0000256" key="5">
    <source>
        <dbReference type="HAMAP-Rule" id="MF_01328"/>
    </source>
</evidence>
<dbReference type="GO" id="GO:0005840">
    <property type="term" value="C:ribosome"/>
    <property type="evidence" value="ECO:0007669"/>
    <property type="project" value="UniProtKB-KW"/>
</dbReference>
<dbReference type="SUPFAM" id="SSF52166">
    <property type="entry name" value="Ribosomal protein L4"/>
    <property type="match status" value="1"/>
</dbReference>
<dbReference type="GO" id="GO:0019843">
    <property type="term" value="F:rRNA binding"/>
    <property type="evidence" value="ECO:0007669"/>
    <property type="project" value="UniProtKB-UniRule"/>
</dbReference>
<comment type="subunit">
    <text evidence="5">Part of the 50S ribosomal subunit.</text>
</comment>
<evidence type="ECO:0000313" key="7">
    <source>
        <dbReference type="EMBL" id="KKR42122.1"/>
    </source>
</evidence>
<evidence type="ECO:0000256" key="2">
    <source>
        <dbReference type="ARBA" id="ARBA00022980"/>
    </source>
</evidence>
<dbReference type="NCBIfam" id="TIGR03953">
    <property type="entry name" value="rplD_bact"/>
    <property type="match status" value="1"/>
</dbReference>
<evidence type="ECO:0000256" key="1">
    <source>
        <dbReference type="ARBA" id="ARBA00010528"/>
    </source>
</evidence>
<dbReference type="GO" id="GO:1990904">
    <property type="term" value="C:ribonucleoprotein complex"/>
    <property type="evidence" value="ECO:0007669"/>
    <property type="project" value="UniProtKB-KW"/>
</dbReference>
<keyword evidence="5" id="KW-0699">rRNA-binding</keyword>
<evidence type="ECO:0000313" key="8">
    <source>
        <dbReference type="Proteomes" id="UP000034881"/>
    </source>
</evidence>
<dbReference type="InterPro" id="IPR023574">
    <property type="entry name" value="Ribosomal_uL4_dom_sf"/>
</dbReference>
<dbReference type="HAMAP" id="MF_01328_B">
    <property type="entry name" value="Ribosomal_uL4_B"/>
    <property type="match status" value="1"/>
</dbReference>
<protein>
    <recommendedName>
        <fullName evidence="4 5">Large ribosomal subunit protein uL4</fullName>
    </recommendedName>
</protein>
<dbReference type="PANTHER" id="PTHR10746">
    <property type="entry name" value="50S RIBOSOMAL PROTEIN L4"/>
    <property type="match status" value="1"/>
</dbReference>
<keyword evidence="5" id="KW-0694">RNA-binding</keyword>
<dbReference type="AlphaFoldDB" id="A0A0G0TW09"/>
<dbReference type="PATRIC" id="fig|1618431.3.peg.673"/>
<comment type="function">
    <text evidence="5">Forms part of the polypeptide exit tunnel.</text>
</comment>
<gene>
    <name evidence="5" type="primary">rplD</name>
    <name evidence="7" type="ORF">UT77_C0004G0106</name>
</gene>
<keyword evidence="2 5" id="KW-0689">Ribosomal protein</keyword>